<accession>A0A1G9WHZ5</accession>
<evidence type="ECO:0008006" key="3">
    <source>
        <dbReference type="Google" id="ProtNLM"/>
    </source>
</evidence>
<dbReference type="AlphaFoldDB" id="A0A1G9WHZ5"/>
<dbReference type="EMBL" id="FNHW01000001">
    <property type="protein sequence ID" value="SDM84164.1"/>
    <property type="molecule type" value="Genomic_DNA"/>
</dbReference>
<reference evidence="2" key="1">
    <citation type="submission" date="2016-10" db="EMBL/GenBank/DDBJ databases">
        <authorList>
            <person name="Varghese N."/>
            <person name="Submissions S."/>
        </authorList>
    </citation>
    <scope>NUCLEOTIDE SEQUENCE [LARGE SCALE GENOMIC DNA]</scope>
    <source>
        <strain evidence="2">CGMCC 1.6854</strain>
    </source>
</reference>
<organism evidence="1 2">
    <name type="scientific">Fictibacillus solisalsi</name>
    <dbReference type="NCBI Taxonomy" id="459525"/>
    <lineage>
        <taxon>Bacteria</taxon>
        <taxon>Bacillati</taxon>
        <taxon>Bacillota</taxon>
        <taxon>Bacilli</taxon>
        <taxon>Bacillales</taxon>
        <taxon>Fictibacillaceae</taxon>
        <taxon>Fictibacillus</taxon>
    </lineage>
</organism>
<dbReference type="PANTHER" id="PTHR39183:SF1">
    <property type="entry name" value="SPORE COAT PROTEIN F-LIKE PROTEIN YHCQ"/>
    <property type="match status" value="1"/>
</dbReference>
<sequence>MNYALHEVLEVQEMAAFKTNCLTKSKTMRALVSDPRLKEMMQQDIDLSTRQLTEYTSVLSNAKQSLGAELN</sequence>
<dbReference type="InterPro" id="IPR012851">
    <property type="entry name" value="Spore_coat_CotF-like"/>
</dbReference>
<evidence type="ECO:0000313" key="2">
    <source>
        <dbReference type="Proteomes" id="UP000199544"/>
    </source>
</evidence>
<evidence type="ECO:0000313" key="1">
    <source>
        <dbReference type="EMBL" id="SDM84164.1"/>
    </source>
</evidence>
<protein>
    <recommendedName>
        <fullName evidence="3">Spore coat protein</fullName>
    </recommendedName>
</protein>
<dbReference type="PANTHER" id="PTHR39183">
    <property type="entry name" value="SPORE COAT PROTEIN F-LIKE PROTEIN YHCQ"/>
    <property type="match status" value="1"/>
</dbReference>
<keyword evidence="2" id="KW-1185">Reference proteome</keyword>
<name>A0A1G9WHZ5_9BACL</name>
<gene>
    <name evidence="1" type="ORF">SAMN04488137_2190</name>
</gene>
<dbReference type="Proteomes" id="UP000199544">
    <property type="component" value="Unassembled WGS sequence"/>
</dbReference>
<proteinExistence type="predicted"/>
<dbReference type="STRING" id="459525.SAMN04488137_2190"/>
<dbReference type="RefSeq" id="WP_090234498.1">
    <property type="nucleotide sequence ID" value="NZ_FNHW01000001.1"/>
</dbReference>
<dbReference type="OrthoDB" id="2356617at2"/>